<reference evidence="6 7" key="1">
    <citation type="submission" date="2015-09" db="EMBL/GenBank/DDBJ databases">
        <authorList>
            <consortium name="Pathogen Informatics"/>
        </authorList>
    </citation>
    <scope>NUCLEOTIDE SEQUENCE [LARGE SCALE GENOMIC DNA]</scope>
    <source>
        <strain evidence="6 7">2789STDY5834876</strain>
    </source>
</reference>
<dbReference type="STRING" id="39482.ERS852491_04199"/>
<evidence type="ECO:0000256" key="5">
    <source>
        <dbReference type="PIRSR" id="PIRSR606710-2"/>
    </source>
</evidence>
<evidence type="ECO:0000256" key="3">
    <source>
        <dbReference type="ARBA" id="ARBA00022801"/>
    </source>
</evidence>
<evidence type="ECO:0000256" key="4">
    <source>
        <dbReference type="ARBA" id="ARBA00023295"/>
    </source>
</evidence>
<dbReference type="RefSeq" id="WP_055154885.1">
    <property type="nucleotide sequence ID" value="NZ_CYZU01000054.1"/>
</dbReference>
<organism evidence="6 7">
    <name type="scientific">Faecalicatena contorta</name>
    <dbReference type="NCBI Taxonomy" id="39482"/>
    <lineage>
        <taxon>Bacteria</taxon>
        <taxon>Bacillati</taxon>
        <taxon>Bacillota</taxon>
        <taxon>Clostridia</taxon>
        <taxon>Lachnospirales</taxon>
        <taxon>Lachnospiraceae</taxon>
        <taxon>Faecalicatena</taxon>
    </lineage>
</organism>
<dbReference type="Gene3D" id="2.115.10.20">
    <property type="entry name" value="Glycosyl hydrolase domain, family 43"/>
    <property type="match status" value="1"/>
</dbReference>
<dbReference type="Gene3D" id="2.60.120.560">
    <property type="entry name" value="Exo-inulinase, domain 1"/>
    <property type="match status" value="1"/>
</dbReference>
<sequence>MNKNYHLPRLNRQSFYTNPAAYTEPGTIPTNPDPYVIKFNGIYYCYSTDENGVNVSSSENLTVWKFLGRVAKEEDKHDYWAPCVIYDNGTFYLYCSNTGISTKDNHQEYLQLYTAASPEGPFTYVKTFFQKFSIDAHVVRDYDGTVYLFYSVNDYMGTDEYRPGTSILVDRLIHFTELAGEEKPVVTPTIKEEMFEENRFGDERDWYTVEGAFFLRRHNRAYLLYAANAYVRENYYLGYSFAEGNTPIPDISWQKYPSDHTYSPLVCRNKMVEGTGHCSVIQAPNLTDDWIIYHGRNQDRPLTAQTEERVMRLDPLYYSGCRLLTNAPSYEAQDCPEPPAYSCFGELDRPDFQSTEQNGIVRKILNRSFENYVMEWDIVSQPTHMGARYGILLSYLDHANYIELLFDSGRRSVTVIEETNHFKKTISSYRLSAVYNHEVSHHIRVLRNYSHFMIYLDGILILEPMIDTAYGKVGFVTRYTSASPAFFAVTEHTELYGRDLFWLSKIFRSSEPLLFDTAVHCMTKAPAVLEEIKPARSYKKSIECNLLNSASFLRADLYEQEQRVLSILVKGGIYLIVGYEGGHETVVAQCPYTEKNFTLYFTQKGNKTALYLEHNYYVFQRPADRSQTLRLTAYEIEIVGYETSSLAGI</sequence>
<evidence type="ECO:0000256" key="1">
    <source>
        <dbReference type="ARBA" id="ARBA00004834"/>
    </source>
</evidence>
<dbReference type="GO" id="GO:0004553">
    <property type="term" value="F:hydrolase activity, hydrolyzing O-glycosyl compounds"/>
    <property type="evidence" value="ECO:0007669"/>
    <property type="project" value="InterPro"/>
</dbReference>
<dbReference type="InterPro" id="IPR006710">
    <property type="entry name" value="Glyco_hydro_43"/>
</dbReference>
<dbReference type="SUPFAM" id="SSF75005">
    <property type="entry name" value="Arabinanase/levansucrase/invertase"/>
    <property type="match status" value="1"/>
</dbReference>
<protein>
    <submittedName>
        <fullName evidence="6">Beta-xylosidase</fullName>
    </submittedName>
</protein>
<accession>A0A174K9C1</accession>
<dbReference type="InterPro" id="IPR023296">
    <property type="entry name" value="Glyco_hydro_beta-prop_sf"/>
</dbReference>
<dbReference type="Pfam" id="PF04616">
    <property type="entry name" value="Glyco_hydro_43"/>
    <property type="match status" value="1"/>
</dbReference>
<gene>
    <name evidence="6" type="ORF">ERS852491_04199</name>
</gene>
<dbReference type="AlphaFoldDB" id="A0A174K9C1"/>
<evidence type="ECO:0000256" key="2">
    <source>
        <dbReference type="ARBA" id="ARBA00009865"/>
    </source>
</evidence>
<dbReference type="PANTHER" id="PTHR43301:SF3">
    <property type="entry name" value="ARABINAN ENDO-1,5-ALPHA-L-ARABINOSIDASE A-RELATED"/>
    <property type="match status" value="1"/>
</dbReference>
<dbReference type="OrthoDB" id="9801455at2"/>
<keyword evidence="3" id="KW-0378">Hydrolase</keyword>
<dbReference type="Proteomes" id="UP000095544">
    <property type="component" value="Unassembled WGS sequence"/>
</dbReference>
<keyword evidence="4" id="KW-0326">Glycosidase</keyword>
<evidence type="ECO:0000313" key="7">
    <source>
        <dbReference type="Proteomes" id="UP000095544"/>
    </source>
</evidence>
<proteinExistence type="inferred from homology"/>
<feature type="site" description="Important for catalytic activity, responsible for pKa modulation of the active site Glu and correct orientation of both the proton donor and substrate" evidence="5">
    <location>
        <position position="135"/>
    </location>
</feature>
<evidence type="ECO:0000313" key="6">
    <source>
        <dbReference type="EMBL" id="CUP07461.1"/>
    </source>
</evidence>
<comment type="pathway">
    <text evidence="1">Glycan metabolism; L-arabinan degradation.</text>
</comment>
<dbReference type="GO" id="GO:0005975">
    <property type="term" value="P:carbohydrate metabolic process"/>
    <property type="evidence" value="ECO:0007669"/>
    <property type="project" value="InterPro"/>
</dbReference>
<dbReference type="PANTHER" id="PTHR43301">
    <property type="entry name" value="ARABINAN ENDO-1,5-ALPHA-L-ARABINOSIDASE"/>
    <property type="match status" value="1"/>
</dbReference>
<dbReference type="EMBL" id="CYZU01000054">
    <property type="protein sequence ID" value="CUP07461.1"/>
    <property type="molecule type" value="Genomic_DNA"/>
</dbReference>
<dbReference type="InterPro" id="IPR050727">
    <property type="entry name" value="GH43_arabinanases"/>
</dbReference>
<comment type="similarity">
    <text evidence="2">Belongs to the glycosyl hydrolase 43 family.</text>
</comment>
<name>A0A174K9C1_9FIRM</name>
<dbReference type="CDD" id="cd08991">
    <property type="entry name" value="GH43_HoAraf43-like"/>
    <property type="match status" value="1"/>
</dbReference>